<evidence type="ECO:0000313" key="1">
    <source>
        <dbReference type="EMBL" id="KAI4346193.1"/>
    </source>
</evidence>
<dbReference type="EMBL" id="CM039430">
    <property type="protein sequence ID" value="KAI4346193.1"/>
    <property type="molecule type" value="Genomic_DNA"/>
</dbReference>
<proteinExistence type="predicted"/>
<comment type="caution">
    <text evidence="1">The sequence shown here is derived from an EMBL/GenBank/DDBJ whole genome shotgun (WGS) entry which is preliminary data.</text>
</comment>
<dbReference type="Proteomes" id="UP000828941">
    <property type="component" value="Chromosome 5"/>
</dbReference>
<name>A0ACB9PC29_BAUVA</name>
<organism evidence="1 2">
    <name type="scientific">Bauhinia variegata</name>
    <name type="common">Purple orchid tree</name>
    <name type="synonym">Phanera variegata</name>
    <dbReference type="NCBI Taxonomy" id="167791"/>
    <lineage>
        <taxon>Eukaryota</taxon>
        <taxon>Viridiplantae</taxon>
        <taxon>Streptophyta</taxon>
        <taxon>Embryophyta</taxon>
        <taxon>Tracheophyta</taxon>
        <taxon>Spermatophyta</taxon>
        <taxon>Magnoliopsida</taxon>
        <taxon>eudicotyledons</taxon>
        <taxon>Gunneridae</taxon>
        <taxon>Pentapetalae</taxon>
        <taxon>rosids</taxon>
        <taxon>fabids</taxon>
        <taxon>Fabales</taxon>
        <taxon>Fabaceae</taxon>
        <taxon>Cercidoideae</taxon>
        <taxon>Cercideae</taxon>
        <taxon>Bauhiniinae</taxon>
        <taxon>Bauhinia</taxon>
    </lineage>
</organism>
<evidence type="ECO:0000313" key="2">
    <source>
        <dbReference type="Proteomes" id="UP000828941"/>
    </source>
</evidence>
<gene>
    <name evidence="1" type="ORF">L6164_013265</name>
</gene>
<reference evidence="1 2" key="1">
    <citation type="journal article" date="2022" name="DNA Res.">
        <title>Chromosomal-level genome assembly of the orchid tree Bauhinia variegata (Leguminosae; Cercidoideae) supports the allotetraploid origin hypothesis of Bauhinia.</title>
        <authorList>
            <person name="Zhong Y."/>
            <person name="Chen Y."/>
            <person name="Zheng D."/>
            <person name="Pang J."/>
            <person name="Liu Y."/>
            <person name="Luo S."/>
            <person name="Meng S."/>
            <person name="Qian L."/>
            <person name="Wei D."/>
            <person name="Dai S."/>
            <person name="Zhou R."/>
        </authorList>
    </citation>
    <scope>NUCLEOTIDE SEQUENCE [LARGE SCALE GENOMIC DNA]</scope>
    <source>
        <strain evidence="1">BV-YZ2020</strain>
    </source>
</reference>
<protein>
    <submittedName>
        <fullName evidence="1">Uncharacterized protein</fullName>
    </submittedName>
</protein>
<keyword evidence="2" id="KW-1185">Reference proteome</keyword>
<accession>A0ACB9PC29</accession>
<sequence length="190" mass="21182">MNGTHDTTRETPPDYVEEEPHPITSIDQDLSGLQDKGGSEARVDIVEGQPNCDLPNIGSLTGHFELGRGYRTMIPSSRLHDYMTNTVQLLSPSTRSPSPSSSSVAWSSTSIFLSQRKYALDFIQKTGLLGAKPALTPMETNHHLALIDGNYLDNPTKYRHLVGCLIYLCFTRPELSYCVHMLAQFMQQPR</sequence>